<feature type="signal peptide" evidence="7">
    <location>
        <begin position="1"/>
        <end position="20"/>
    </location>
</feature>
<dbReference type="EMBL" id="JAAITX010000004">
    <property type="protein sequence ID" value="NVH58558.1"/>
    <property type="molecule type" value="Genomic_DNA"/>
</dbReference>
<evidence type="ECO:0008006" key="12">
    <source>
        <dbReference type="Google" id="ProtNLM"/>
    </source>
</evidence>
<dbReference type="PANTHER" id="PTHR30429:SF0">
    <property type="entry name" value="METHIONINE-BINDING LIPOPROTEIN METQ"/>
    <property type="match status" value="1"/>
</dbReference>
<reference evidence="10 11" key="1">
    <citation type="journal article" date="2020" name="Cell Host Microbe">
        <title>Functional and Genomic Variation between Human-Derived Isolates of Lachnospiraceae Reveals Inter- and Intra-Species Diversity.</title>
        <authorList>
            <person name="Sorbara M.T."/>
            <person name="Littmann E.R."/>
            <person name="Fontana E."/>
            <person name="Moody T.U."/>
            <person name="Kohout C.E."/>
            <person name="Gjonbalaj M."/>
            <person name="Eaton V."/>
            <person name="Seok R."/>
            <person name="Leiner I.M."/>
            <person name="Pamer E.G."/>
        </authorList>
    </citation>
    <scope>NUCLEOTIDE SEQUENCE [LARGE SCALE GENOMIC DNA]</scope>
    <source>
        <strain evidence="9 10">MSK.17.11</strain>
        <strain evidence="8 11">MSK.17.38</strain>
    </source>
</reference>
<reference evidence="9" key="2">
    <citation type="submission" date="2020-02" db="EMBL/GenBank/DDBJ databases">
        <authorList>
            <person name="Littmann E."/>
            <person name="Sorbara M."/>
        </authorList>
    </citation>
    <scope>NUCLEOTIDE SEQUENCE</scope>
    <source>
        <strain evidence="9">MSK.17.11</strain>
        <strain evidence="8">MSK.17.38</strain>
    </source>
</reference>
<proteinExistence type="inferred from homology"/>
<organism evidence="9 10">
    <name type="scientific">Dorea phocaeensis</name>
    <dbReference type="NCBI Taxonomy" id="2040291"/>
    <lineage>
        <taxon>Bacteria</taxon>
        <taxon>Bacillati</taxon>
        <taxon>Bacillota</taxon>
        <taxon>Clostridia</taxon>
        <taxon>Lachnospirales</taxon>
        <taxon>Lachnospiraceae</taxon>
        <taxon>Dorea</taxon>
    </lineage>
</organism>
<evidence type="ECO:0000256" key="2">
    <source>
        <dbReference type="ARBA" id="ARBA00008973"/>
    </source>
</evidence>
<comment type="caution">
    <text evidence="9">The sequence shown here is derived from an EMBL/GenBank/DDBJ whole genome shotgun (WGS) entry which is preliminary data.</text>
</comment>
<dbReference type="Pfam" id="PF03180">
    <property type="entry name" value="Lipoprotein_9"/>
    <property type="match status" value="1"/>
</dbReference>
<dbReference type="SUPFAM" id="SSF53850">
    <property type="entry name" value="Periplasmic binding protein-like II"/>
    <property type="match status" value="1"/>
</dbReference>
<evidence type="ECO:0000256" key="4">
    <source>
        <dbReference type="ARBA" id="ARBA00023136"/>
    </source>
</evidence>
<dbReference type="Gene3D" id="3.40.190.10">
    <property type="entry name" value="Periplasmic binding protein-like II"/>
    <property type="match status" value="2"/>
</dbReference>
<dbReference type="EMBL" id="JAAIUO010000004">
    <property type="protein sequence ID" value="NSK14784.1"/>
    <property type="molecule type" value="Genomic_DNA"/>
</dbReference>
<evidence type="ECO:0000313" key="9">
    <source>
        <dbReference type="EMBL" id="NVH58558.1"/>
    </source>
</evidence>
<evidence type="ECO:0000256" key="3">
    <source>
        <dbReference type="ARBA" id="ARBA00022729"/>
    </source>
</evidence>
<evidence type="ECO:0000313" key="10">
    <source>
        <dbReference type="Proteomes" id="UP000528555"/>
    </source>
</evidence>
<comment type="subcellular location">
    <subcellularLocation>
        <location evidence="1">Membrane</location>
        <topology evidence="1">Lipid-anchor</topology>
    </subcellularLocation>
</comment>
<protein>
    <recommendedName>
        <fullName evidence="12">Metal ABC transporter substrate-binding protein</fullName>
    </recommendedName>
</protein>
<dbReference type="AlphaFoldDB" id="A0A850HHC1"/>
<dbReference type="PANTHER" id="PTHR30429">
    <property type="entry name" value="D-METHIONINE-BINDING LIPOPROTEIN METQ"/>
    <property type="match status" value="1"/>
</dbReference>
<evidence type="ECO:0000256" key="1">
    <source>
        <dbReference type="ARBA" id="ARBA00004635"/>
    </source>
</evidence>
<name>A0A850HHC1_9FIRM</name>
<keyword evidence="5" id="KW-0564">Palmitate</keyword>
<dbReference type="GO" id="GO:0016020">
    <property type="term" value="C:membrane"/>
    <property type="evidence" value="ECO:0007669"/>
    <property type="project" value="UniProtKB-SubCell"/>
</dbReference>
<keyword evidence="3 7" id="KW-0732">Signal</keyword>
<keyword evidence="4" id="KW-0472">Membrane</keyword>
<evidence type="ECO:0000256" key="7">
    <source>
        <dbReference type="SAM" id="SignalP"/>
    </source>
</evidence>
<keyword evidence="6" id="KW-0449">Lipoprotein</keyword>
<dbReference type="PROSITE" id="PS51257">
    <property type="entry name" value="PROKAR_LIPOPROTEIN"/>
    <property type="match status" value="1"/>
</dbReference>
<feature type="chain" id="PRO_5038888705" description="Metal ABC transporter substrate-binding protein" evidence="7">
    <location>
        <begin position="21"/>
        <end position="278"/>
    </location>
</feature>
<evidence type="ECO:0000256" key="6">
    <source>
        <dbReference type="ARBA" id="ARBA00023288"/>
    </source>
</evidence>
<accession>A0A850HHC1</accession>
<dbReference type="RefSeq" id="WP_173814732.1">
    <property type="nucleotide sequence ID" value="NZ_JAAITX010000004.1"/>
</dbReference>
<evidence type="ECO:0000313" key="11">
    <source>
        <dbReference type="Proteomes" id="UP000701680"/>
    </source>
</evidence>
<evidence type="ECO:0000256" key="5">
    <source>
        <dbReference type="ARBA" id="ARBA00023139"/>
    </source>
</evidence>
<comment type="similarity">
    <text evidence="2">Belongs to the NlpA lipoprotein family.</text>
</comment>
<sequence length="278" mass="30837">MKKKLIALLCVTAVVMGMTACGSDSKENKEEAKGEEKKTIRLAAGDPMKEELINAIKGDFEKKGYKLEVSVIEDPIASNNAIEEGSLEANFIQHNAYMTSYNEEHKGDLVAVGDAIYYPCMGVYSNKVKDMKDLTEGMEIGIPRDPTNRSRALRFLEAEGLLKLKEGVEEYSQLEIEENKLNLKLTEVDSESIPTILDDLDAGVCYPIAMKEAGFDPESALAFDPPEIGKEYGILIAVSEKNKDAQWAKDLQEAMSEEKANEIIMEYFGESAVHVSEY</sequence>
<dbReference type="InterPro" id="IPR004872">
    <property type="entry name" value="Lipoprotein_NlpA"/>
</dbReference>
<keyword evidence="10" id="KW-1185">Reference proteome</keyword>
<evidence type="ECO:0000313" key="8">
    <source>
        <dbReference type="EMBL" id="NSK14784.1"/>
    </source>
</evidence>
<dbReference type="Proteomes" id="UP000701680">
    <property type="component" value="Unassembled WGS sequence"/>
</dbReference>
<dbReference type="Proteomes" id="UP000528555">
    <property type="component" value="Unassembled WGS sequence"/>
</dbReference>
<gene>
    <name evidence="9" type="ORF">G5A66_07840</name>
    <name evidence="8" type="ORF">G5A75_07860</name>
</gene>